<keyword evidence="4 7" id="KW-0808">Transferase</keyword>
<dbReference type="SUPFAM" id="SSF51569">
    <property type="entry name" value="Aldolase"/>
    <property type="match status" value="1"/>
</dbReference>
<dbReference type="PANTHER" id="PTHR21337:SF23">
    <property type="entry name" value="PHOSPHO-2-DEHYDRO-3-DEOXYHEPTONATE ALDOLASE"/>
    <property type="match status" value="1"/>
</dbReference>
<comment type="pathway">
    <text evidence="1 7">Metabolic intermediate biosynthesis; chorismate biosynthesis; chorismate from D-erythrose 4-phosphate and phosphoenolpyruvate: step 1/7.</text>
</comment>
<sequence>MLVWLKRKKAVDLDVGGLDLLHGGVEMMAAQFAKPGSDSFDTKDGMKLPSYRGDNINGDAFDEKSSVPGPQRLIRVYLHRVDDAIGFMVAAGLTIDHPIMNTTEFRTSHECLHLPYGQAMTRSIRDGSLL</sequence>
<dbReference type="Pfam" id="PF01474">
    <property type="entry name" value="DAHP_synth_2"/>
    <property type="match status" value="1"/>
</dbReference>
<evidence type="ECO:0000256" key="2">
    <source>
        <dbReference type="ARBA" id="ARBA00008911"/>
    </source>
</evidence>
<evidence type="ECO:0000256" key="6">
    <source>
        <dbReference type="ARBA" id="ARBA00047508"/>
    </source>
</evidence>
<proteinExistence type="inferred from homology"/>
<keyword evidence="7" id="KW-0150">Chloroplast</keyword>
<evidence type="ECO:0000313" key="9">
    <source>
        <dbReference type="Proteomes" id="UP001154282"/>
    </source>
</evidence>
<keyword evidence="3 7" id="KW-0028">Amino-acid biosynthesis</keyword>
<comment type="catalytic activity">
    <reaction evidence="6 7">
        <text>D-erythrose 4-phosphate + phosphoenolpyruvate + H2O = 7-phospho-2-dehydro-3-deoxy-D-arabino-heptonate + phosphate</text>
        <dbReference type="Rhea" id="RHEA:14717"/>
        <dbReference type="ChEBI" id="CHEBI:15377"/>
        <dbReference type="ChEBI" id="CHEBI:16897"/>
        <dbReference type="ChEBI" id="CHEBI:43474"/>
        <dbReference type="ChEBI" id="CHEBI:58394"/>
        <dbReference type="ChEBI" id="CHEBI:58702"/>
        <dbReference type="EC" id="2.5.1.54"/>
    </reaction>
</comment>
<keyword evidence="5 7" id="KW-0057">Aromatic amino acid biosynthesis</keyword>
<dbReference type="AlphaFoldDB" id="A0AAV0MIF3"/>
<organism evidence="8 9">
    <name type="scientific">Linum tenue</name>
    <dbReference type="NCBI Taxonomy" id="586396"/>
    <lineage>
        <taxon>Eukaryota</taxon>
        <taxon>Viridiplantae</taxon>
        <taxon>Streptophyta</taxon>
        <taxon>Embryophyta</taxon>
        <taxon>Tracheophyta</taxon>
        <taxon>Spermatophyta</taxon>
        <taxon>Magnoliopsida</taxon>
        <taxon>eudicotyledons</taxon>
        <taxon>Gunneridae</taxon>
        <taxon>Pentapetalae</taxon>
        <taxon>rosids</taxon>
        <taxon>fabids</taxon>
        <taxon>Malpighiales</taxon>
        <taxon>Linaceae</taxon>
        <taxon>Linum</taxon>
    </lineage>
</organism>
<dbReference type="EC" id="2.5.1.54" evidence="7"/>
<evidence type="ECO:0000256" key="1">
    <source>
        <dbReference type="ARBA" id="ARBA00004688"/>
    </source>
</evidence>
<comment type="subcellular location">
    <subcellularLocation>
        <location evidence="7">Plastid</location>
        <location evidence="7">Chloroplast</location>
    </subcellularLocation>
</comment>
<evidence type="ECO:0000256" key="3">
    <source>
        <dbReference type="ARBA" id="ARBA00022605"/>
    </source>
</evidence>
<evidence type="ECO:0000256" key="7">
    <source>
        <dbReference type="RuleBase" id="RU363071"/>
    </source>
</evidence>
<dbReference type="EMBL" id="CAMGYJ010000007">
    <property type="protein sequence ID" value="CAI0445804.1"/>
    <property type="molecule type" value="Genomic_DNA"/>
</dbReference>
<reference evidence="8" key="1">
    <citation type="submission" date="2022-08" db="EMBL/GenBank/DDBJ databases">
        <authorList>
            <person name="Gutierrez-Valencia J."/>
        </authorList>
    </citation>
    <scope>NUCLEOTIDE SEQUENCE</scope>
</reference>
<keyword evidence="7" id="KW-0934">Plastid</keyword>
<evidence type="ECO:0000256" key="5">
    <source>
        <dbReference type="ARBA" id="ARBA00023141"/>
    </source>
</evidence>
<dbReference type="InterPro" id="IPR013785">
    <property type="entry name" value="Aldolase_TIM"/>
</dbReference>
<keyword evidence="7" id="KW-0809">Transit peptide</keyword>
<evidence type="ECO:0000313" key="8">
    <source>
        <dbReference type="EMBL" id="CAI0445804.1"/>
    </source>
</evidence>
<dbReference type="GO" id="GO:0008652">
    <property type="term" value="P:amino acid biosynthetic process"/>
    <property type="evidence" value="ECO:0007669"/>
    <property type="project" value="UniProtKB-KW"/>
</dbReference>
<keyword evidence="9" id="KW-1185">Reference proteome</keyword>
<dbReference type="PANTHER" id="PTHR21337">
    <property type="entry name" value="PHOSPHO-2-DEHYDRO-3-DEOXYHEPTONATE ALDOLASE 1, 2"/>
    <property type="match status" value="1"/>
</dbReference>
<dbReference type="GO" id="GO:0009507">
    <property type="term" value="C:chloroplast"/>
    <property type="evidence" value="ECO:0007669"/>
    <property type="project" value="UniProtKB-SubCell"/>
</dbReference>
<evidence type="ECO:0000256" key="4">
    <source>
        <dbReference type="ARBA" id="ARBA00022679"/>
    </source>
</evidence>
<dbReference type="GO" id="GO:0003849">
    <property type="term" value="F:3-deoxy-7-phosphoheptulonate synthase activity"/>
    <property type="evidence" value="ECO:0007669"/>
    <property type="project" value="UniProtKB-EC"/>
</dbReference>
<accession>A0AAV0MIF3</accession>
<comment type="caution">
    <text evidence="8">The sequence shown here is derived from an EMBL/GenBank/DDBJ whole genome shotgun (WGS) entry which is preliminary data.</text>
</comment>
<dbReference type="InterPro" id="IPR002480">
    <property type="entry name" value="DAHP_synth_2"/>
</dbReference>
<comment type="similarity">
    <text evidence="2 7">Belongs to the class-II DAHP synthase family.</text>
</comment>
<dbReference type="GO" id="GO:0009073">
    <property type="term" value="P:aromatic amino acid family biosynthetic process"/>
    <property type="evidence" value="ECO:0007669"/>
    <property type="project" value="UniProtKB-KW"/>
</dbReference>
<gene>
    <name evidence="8" type="ORF">LITE_LOCUS28739</name>
</gene>
<dbReference type="Gene3D" id="3.20.20.70">
    <property type="entry name" value="Aldolase class I"/>
    <property type="match status" value="1"/>
</dbReference>
<name>A0AAV0MIF3_9ROSI</name>
<dbReference type="Proteomes" id="UP001154282">
    <property type="component" value="Unassembled WGS sequence"/>
</dbReference>
<protein>
    <recommendedName>
        <fullName evidence="7">Phospho-2-dehydro-3-deoxyheptonate aldolase</fullName>
        <ecNumber evidence="7">2.5.1.54</ecNumber>
    </recommendedName>
</protein>